<dbReference type="WBParaSite" id="nRc.2.0.1.t14394-RA">
    <property type="protein sequence ID" value="nRc.2.0.1.t14394-RA"/>
    <property type="gene ID" value="nRc.2.0.1.g14394"/>
</dbReference>
<reference evidence="2" key="1">
    <citation type="submission" date="2022-11" db="UniProtKB">
        <authorList>
            <consortium name="WormBaseParasite"/>
        </authorList>
    </citation>
    <scope>IDENTIFICATION</scope>
</reference>
<proteinExistence type="predicted"/>
<dbReference type="Proteomes" id="UP000887565">
    <property type="component" value="Unplaced"/>
</dbReference>
<evidence type="ECO:0000313" key="1">
    <source>
        <dbReference type="Proteomes" id="UP000887565"/>
    </source>
</evidence>
<keyword evidence="1" id="KW-1185">Reference proteome</keyword>
<dbReference type="AlphaFoldDB" id="A0A915IKJ8"/>
<organism evidence="1 2">
    <name type="scientific">Romanomermis culicivorax</name>
    <name type="common">Nematode worm</name>
    <dbReference type="NCBI Taxonomy" id="13658"/>
    <lineage>
        <taxon>Eukaryota</taxon>
        <taxon>Metazoa</taxon>
        <taxon>Ecdysozoa</taxon>
        <taxon>Nematoda</taxon>
        <taxon>Enoplea</taxon>
        <taxon>Dorylaimia</taxon>
        <taxon>Mermithida</taxon>
        <taxon>Mermithoidea</taxon>
        <taxon>Mermithidae</taxon>
        <taxon>Romanomermis</taxon>
    </lineage>
</organism>
<name>A0A915IKJ8_ROMCU</name>
<accession>A0A915IKJ8</accession>
<protein>
    <submittedName>
        <fullName evidence="2">Secreted protein</fullName>
    </submittedName>
</protein>
<sequence length="68" mass="7543">MCPFAFAILSINAINFGRTIAVPATTRDTNRDDDDNSDIILMPSGGRSRSFSEKAHLWEKVIPYVIDA</sequence>
<evidence type="ECO:0000313" key="2">
    <source>
        <dbReference type="WBParaSite" id="nRc.2.0.1.t14394-RA"/>
    </source>
</evidence>